<dbReference type="Pfam" id="PF03781">
    <property type="entry name" value="FGE-sulfatase"/>
    <property type="match status" value="1"/>
</dbReference>
<evidence type="ECO:0000256" key="1">
    <source>
        <dbReference type="SAM" id="SignalP"/>
    </source>
</evidence>
<dbReference type="RefSeq" id="WP_315624703.1">
    <property type="nucleotide sequence ID" value="NZ_JAUHMF010000001.1"/>
</dbReference>
<feature type="chain" id="PRO_5046746654" evidence="1">
    <location>
        <begin position="35"/>
        <end position="310"/>
    </location>
</feature>
<dbReference type="InterPro" id="IPR051043">
    <property type="entry name" value="Sulfatase_Mod_Factor_Kinase"/>
</dbReference>
<sequence>MKRPMRCGFRTLWTRWGLMLALMLAVTACQPVVAATPLPVYDTGVDSEAWAVIPAGPFLAGQFNTPTNLTHTFAMMVTDVTVEQYVRFLNQAMTEGKLRVQGNQVVGFYPGDPFHGAKHEEEIPPQDYVYVPLNEPDAPFVYVEGVFAPKTGYAYHPMTYVSWFGAWGYCRYYGYRLPSSLEWEKAARGEDGRPYPWGWELTPANANYYHSGDPFEAPQMAGSRTTPVGFYNGKTYDGFTTLDSPSPYGLYDMAGNVWQWVGDITEGMHYRFMRGGSKDNYPPDLRVWVTNNATPWYFGPGTGFRCVREP</sequence>
<proteinExistence type="predicted"/>
<dbReference type="SUPFAM" id="SSF56436">
    <property type="entry name" value="C-type lectin-like"/>
    <property type="match status" value="1"/>
</dbReference>
<organism evidence="3 4">
    <name type="scientific">Thermanaerothrix solaris</name>
    <dbReference type="NCBI Taxonomy" id="3058434"/>
    <lineage>
        <taxon>Bacteria</taxon>
        <taxon>Bacillati</taxon>
        <taxon>Chloroflexota</taxon>
        <taxon>Anaerolineae</taxon>
        <taxon>Anaerolineales</taxon>
        <taxon>Anaerolineaceae</taxon>
        <taxon>Thermanaerothrix</taxon>
    </lineage>
</organism>
<reference evidence="3 4" key="1">
    <citation type="submission" date="2023-07" db="EMBL/GenBank/DDBJ databases">
        <title>Novel species of Thermanaerothrix with wide hydrolytic capabilities.</title>
        <authorList>
            <person name="Zayulina K.S."/>
            <person name="Podosokorskaya O.A."/>
            <person name="Elcheninov A.G."/>
        </authorList>
    </citation>
    <scope>NUCLEOTIDE SEQUENCE [LARGE SCALE GENOMIC DNA]</scope>
    <source>
        <strain evidence="3 4">4228-RoL</strain>
    </source>
</reference>
<dbReference type="Gene3D" id="3.90.1580.10">
    <property type="entry name" value="paralog of FGE (formylglycine-generating enzyme)"/>
    <property type="match status" value="1"/>
</dbReference>
<feature type="domain" description="Sulfatase-modifying factor enzyme-like" evidence="2">
    <location>
        <begin position="50"/>
        <end position="308"/>
    </location>
</feature>
<keyword evidence="4" id="KW-1185">Reference proteome</keyword>
<feature type="signal peptide" evidence="1">
    <location>
        <begin position="1"/>
        <end position="34"/>
    </location>
</feature>
<dbReference type="InterPro" id="IPR016187">
    <property type="entry name" value="CTDL_fold"/>
</dbReference>
<dbReference type="PROSITE" id="PS51257">
    <property type="entry name" value="PROKAR_LIPOPROTEIN"/>
    <property type="match status" value="1"/>
</dbReference>
<evidence type="ECO:0000313" key="4">
    <source>
        <dbReference type="Proteomes" id="UP001254165"/>
    </source>
</evidence>
<dbReference type="Proteomes" id="UP001254165">
    <property type="component" value="Unassembled WGS sequence"/>
</dbReference>
<keyword evidence="1" id="KW-0732">Signal</keyword>
<protein>
    <submittedName>
        <fullName evidence="3">SUMF1/EgtB/PvdO family nonheme iron enzyme</fullName>
    </submittedName>
</protein>
<dbReference type="InterPro" id="IPR005532">
    <property type="entry name" value="SUMF_dom"/>
</dbReference>
<accession>A0ABU3NQE2</accession>
<evidence type="ECO:0000313" key="3">
    <source>
        <dbReference type="EMBL" id="MDT8898056.1"/>
    </source>
</evidence>
<name>A0ABU3NQE2_9CHLR</name>
<dbReference type="PANTHER" id="PTHR23150:SF19">
    <property type="entry name" value="FORMYLGLYCINE-GENERATING ENZYME"/>
    <property type="match status" value="1"/>
</dbReference>
<dbReference type="InterPro" id="IPR042095">
    <property type="entry name" value="SUMF_sf"/>
</dbReference>
<dbReference type="PANTHER" id="PTHR23150">
    <property type="entry name" value="SULFATASE MODIFYING FACTOR 1, 2"/>
    <property type="match status" value="1"/>
</dbReference>
<dbReference type="EMBL" id="JAUHMF010000001">
    <property type="protein sequence ID" value="MDT8898056.1"/>
    <property type="molecule type" value="Genomic_DNA"/>
</dbReference>
<evidence type="ECO:0000259" key="2">
    <source>
        <dbReference type="Pfam" id="PF03781"/>
    </source>
</evidence>
<gene>
    <name evidence="3" type="ORF">QYE77_07215</name>
</gene>
<comment type="caution">
    <text evidence="3">The sequence shown here is derived from an EMBL/GenBank/DDBJ whole genome shotgun (WGS) entry which is preliminary data.</text>
</comment>